<evidence type="ECO:0000313" key="10">
    <source>
        <dbReference type="Proteomes" id="UP000677265"/>
    </source>
</evidence>
<evidence type="ECO:0000256" key="4">
    <source>
        <dbReference type="ARBA" id="ARBA00022989"/>
    </source>
</evidence>
<evidence type="ECO:0000256" key="2">
    <source>
        <dbReference type="ARBA" id="ARBA00022448"/>
    </source>
</evidence>
<feature type="transmembrane region" description="Helical" evidence="6">
    <location>
        <begin position="91"/>
        <end position="119"/>
    </location>
</feature>
<keyword evidence="3 6" id="KW-0812">Transmembrane</keyword>
<dbReference type="GO" id="GO:0055085">
    <property type="term" value="P:transmembrane transport"/>
    <property type="evidence" value="ECO:0007669"/>
    <property type="project" value="InterPro"/>
</dbReference>
<dbReference type="AlphaFoldDB" id="A0A942Y703"/>
<evidence type="ECO:0000259" key="7">
    <source>
        <dbReference type="Pfam" id="PF03600"/>
    </source>
</evidence>
<evidence type="ECO:0000256" key="3">
    <source>
        <dbReference type="ARBA" id="ARBA00022692"/>
    </source>
</evidence>
<evidence type="ECO:0000256" key="6">
    <source>
        <dbReference type="SAM" id="Phobius"/>
    </source>
</evidence>
<evidence type="ECO:0000256" key="5">
    <source>
        <dbReference type="ARBA" id="ARBA00023136"/>
    </source>
</evidence>
<feature type="transmembrane region" description="Helical" evidence="6">
    <location>
        <begin position="230"/>
        <end position="247"/>
    </location>
</feature>
<keyword evidence="10" id="KW-1185">Reference proteome</keyword>
<dbReference type="Pfam" id="PF03600">
    <property type="entry name" value="CitMHS"/>
    <property type="match status" value="1"/>
</dbReference>
<feature type="transmembrane region" description="Helical" evidence="6">
    <location>
        <begin position="289"/>
        <end position="309"/>
    </location>
</feature>
<name>A0A942Y703_9BACI</name>
<gene>
    <name evidence="9" type="ORF">KHB02_004200</name>
    <name evidence="8" type="ORF">KHB02_00670</name>
</gene>
<protein>
    <submittedName>
        <fullName evidence="8">Anion permease</fullName>
    </submittedName>
</protein>
<keyword evidence="2" id="KW-0813">Transport</keyword>
<keyword evidence="4 6" id="KW-1133">Transmembrane helix</keyword>
<comment type="subcellular location">
    <subcellularLocation>
        <location evidence="1">Membrane</location>
        <topology evidence="1">Multi-pass membrane protein</topology>
    </subcellularLocation>
</comment>
<dbReference type="EMBL" id="JAGYPE020000004">
    <property type="protein sequence ID" value="MCH6264725.1"/>
    <property type="molecule type" value="Genomic_DNA"/>
</dbReference>
<dbReference type="PANTHER" id="PTHR43568">
    <property type="entry name" value="P PROTEIN"/>
    <property type="match status" value="1"/>
</dbReference>
<sequence length="378" mass="42266">MKELVVVRKQKRLSLPVSFLKKDIVFTVSLILALASCFLHPPKLEYINLKVIISLFNLMLVIKAFEELKLLDKFAISILNKCHTSKKVSAILVFLCFFSSMFVTNDVALITFVPLTLIISKKLKNNMMETIILQTIAANLGSSLTPMGNPQNLFIFTYYGIKPLQFFGTIFLLAILGIVILGILLMRLKGKELNVVFPASTFEGRKKAVVWGVVFAFIIASIFGVVSDKLAFFLTLAAVCLLDIHLLRKIDYTLLFTFICFFVFIGNISNTSIVNTFANESLDSSHSVFFTSILLSQLISNVPASLLLAKFTPDWQPLLMGVNIGGLGTIIASLASVISYKLFIWEFPEENKKYLIKFSIYNFSFLAGITLIQYLIGV</sequence>
<feature type="transmembrane region" description="Helical" evidence="6">
    <location>
        <begin position="166"/>
        <end position="188"/>
    </location>
</feature>
<reference evidence="8" key="1">
    <citation type="submission" date="2021-05" db="EMBL/GenBank/DDBJ databases">
        <title>Novel Bacillus species.</title>
        <authorList>
            <person name="Liu G."/>
        </authorList>
    </citation>
    <scope>NUCLEOTIDE SEQUENCE</scope>
    <source>
        <strain evidence="8 10">FJAT-50051</strain>
    </source>
</reference>
<comment type="caution">
    <text evidence="8">The sequence shown here is derived from an EMBL/GenBank/DDBJ whole genome shotgun (WGS) entry which is preliminary data.</text>
</comment>
<dbReference type="RefSeq" id="WP_213139935.1">
    <property type="nucleotide sequence ID" value="NZ_JAGYPE020000004.1"/>
</dbReference>
<feature type="transmembrane region" description="Helical" evidence="6">
    <location>
        <begin position="355"/>
        <end position="376"/>
    </location>
</feature>
<accession>A0A942Y703</accession>
<evidence type="ECO:0000313" key="9">
    <source>
        <dbReference type="EMBL" id="MCH6264725.1"/>
    </source>
</evidence>
<dbReference type="EMBL" id="JAGYPE010000001">
    <property type="protein sequence ID" value="MBS4179889.1"/>
    <property type="molecule type" value="Genomic_DNA"/>
</dbReference>
<dbReference type="InterPro" id="IPR004680">
    <property type="entry name" value="Cit_transptr-like_dom"/>
</dbReference>
<feature type="domain" description="Citrate transporter-like" evidence="7">
    <location>
        <begin position="25"/>
        <end position="317"/>
    </location>
</feature>
<organism evidence="8">
    <name type="scientific">Neobacillus citreus</name>
    <dbReference type="NCBI Taxonomy" id="2833578"/>
    <lineage>
        <taxon>Bacteria</taxon>
        <taxon>Bacillati</taxon>
        <taxon>Bacillota</taxon>
        <taxon>Bacilli</taxon>
        <taxon>Bacillales</taxon>
        <taxon>Bacillaceae</taxon>
        <taxon>Neobacillus</taxon>
    </lineage>
</organism>
<proteinExistence type="predicted"/>
<dbReference type="InterPro" id="IPR051475">
    <property type="entry name" value="Diverse_Ion_Transporter"/>
</dbReference>
<dbReference type="PANTHER" id="PTHR43568:SF1">
    <property type="entry name" value="P PROTEIN"/>
    <property type="match status" value="1"/>
</dbReference>
<feature type="transmembrane region" description="Helical" evidence="6">
    <location>
        <begin position="321"/>
        <end position="343"/>
    </location>
</feature>
<dbReference type="Proteomes" id="UP000677265">
    <property type="component" value="Unassembled WGS sequence"/>
</dbReference>
<evidence type="ECO:0000313" key="8">
    <source>
        <dbReference type="EMBL" id="MBS4179889.1"/>
    </source>
</evidence>
<dbReference type="GO" id="GO:0016020">
    <property type="term" value="C:membrane"/>
    <property type="evidence" value="ECO:0007669"/>
    <property type="project" value="UniProtKB-SubCell"/>
</dbReference>
<feature type="transmembrane region" description="Helical" evidence="6">
    <location>
        <begin position="208"/>
        <end position="224"/>
    </location>
</feature>
<feature type="transmembrane region" description="Helical" evidence="6">
    <location>
        <begin position="254"/>
        <end position="277"/>
    </location>
</feature>
<keyword evidence="5 6" id="KW-0472">Membrane</keyword>
<evidence type="ECO:0000256" key="1">
    <source>
        <dbReference type="ARBA" id="ARBA00004141"/>
    </source>
</evidence>